<organism evidence="14 15">
    <name type="scientific">Tilletia horrida</name>
    <dbReference type="NCBI Taxonomy" id="155126"/>
    <lineage>
        <taxon>Eukaryota</taxon>
        <taxon>Fungi</taxon>
        <taxon>Dikarya</taxon>
        <taxon>Basidiomycota</taxon>
        <taxon>Ustilaginomycotina</taxon>
        <taxon>Exobasidiomycetes</taxon>
        <taxon>Tilletiales</taxon>
        <taxon>Tilletiaceae</taxon>
        <taxon>Tilletia</taxon>
    </lineage>
</organism>
<dbReference type="Gene3D" id="1.10.1080.10">
    <property type="entry name" value="Glutathione Synthetase, Chain A, domain 3"/>
    <property type="match status" value="1"/>
</dbReference>
<evidence type="ECO:0000256" key="10">
    <source>
        <dbReference type="PIRSR" id="PIRSR001558-1"/>
    </source>
</evidence>
<evidence type="ECO:0000256" key="3">
    <source>
        <dbReference type="ARBA" id="ARBA00012214"/>
    </source>
</evidence>
<evidence type="ECO:0000256" key="2">
    <source>
        <dbReference type="ARBA" id="ARBA00010385"/>
    </source>
</evidence>
<comment type="pathway">
    <text evidence="1">Sulfur metabolism; glutathione biosynthesis; glutathione from L-cysteine and L-glutamate: step 2/2.</text>
</comment>
<dbReference type="SUPFAM" id="SSF56059">
    <property type="entry name" value="Glutathione synthetase ATP-binding domain-like"/>
    <property type="match status" value="1"/>
</dbReference>
<feature type="binding site" evidence="10">
    <location>
        <begin position="510"/>
        <end position="519"/>
    </location>
    <ligand>
        <name>ATP</name>
        <dbReference type="ChEBI" id="CHEBI:30616"/>
    </ligand>
</feature>
<keyword evidence="8 10" id="KW-0067">ATP-binding</keyword>
<dbReference type="InterPro" id="IPR016185">
    <property type="entry name" value="PreATP-grasp_dom_sf"/>
</dbReference>
<evidence type="ECO:0000256" key="12">
    <source>
        <dbReference type="SAM" id="MobiDB-lite"/>
    </source>
</evidence>
<feature type="domain" description="Glutathione synthase substrate-binding" evidence="13">
    <location>
        <begin position="292"/>
        <end position="421"/>
    </location>
</feature>
<gene>
    <name evidence="14" type="primary">GSH2</name>
    <name evidence="14" type="ORF">OC842_004965</name>
</gene>
<comment type="cofactor">
    <cofactor evidence="11">
        <name>Mg(2+)</name>
        <dbReference type="ChEBI" id="CHEBI:18420"/>
    </cofactor>
    <text evidence="11">Binds 1 Mg(2+) ion per subunit.</text>
</comment>
<dbReference type="FunFam" id="3.30.1490.50:FF:000002">
    <property type="entry name" value="Glutathione synthetase"/>
    <property type="match status" value="1"/>
</dbReference>
<dbReference type="GO" id="GO:0004363">
    <property type="term" value="F:glutathione synthase activity"/>
    <property type="evidence" value="ECO:0007669"/>
    <property type="project" value="UniProtKB-EC"/>
</dbReference>
<feature type="binding site" evidence="10">
    <location>
        <position position="576"/>
    </location>
    <ligand>
        <name>ATP</name>
        <dbReference type="ChEBI" id="CHEBI:30616"/>
    </ligand>
</feature>
<feature type="binding site" evidence="10">
    <location>
        <position position="521"/>
    </location>
    <ligand>
        <name>ATP</name>
        <dbReference type="ChEBI" id="CHEBI:30616"/>
    </ligand>
</feature>
<keyword evidence="4 14" id="KW-0436">Ligase</keyword>
<dbReference type="InterPro" id="IPR014709">
    <property type="entry name" value="Glutathione_synthase_C_euk"/>
</dbReference>
<evidence type="ECO:0000256" key="4">
    <source>
        <dbReference type="ARBA" id="ARBA00022598"/>
    </source>
</evidence>
<evidence type="ECO:0000256" key="7">
    <source>
        <dbReference type="ARBA" id="ARBA00022741"/>
    </source>
</evidence>
<dbReference type="InterPro" id="IPR005615">
    <property type="entry name" value="Glutathione_synthase"/>
</dbReference>
<dbReference type="InterPro" id="IPR014042">
    <property type="entry name" value="Glutathione_synthase_a-hlx"/>
</dbReference>
<dbReference type="Gene3D" id="3.30.470.20">
    <property type="entry name" value="ATP-grasp fold, B domain"/>
    <property type="match status" value="1"/>
</dbReference>
<feature type="binding site" evidence="10">
    <location>
        <position position="307"/>
    </location>
    <ligand>
        <name>substrate</name>
    </ligand>
</feature>
<comment type="similarity">
    <text evidence="2">Belongs to the eukaryotic GSH synthase family.</text>
</comment>
<dbReference type="GO" id="GO:0005829">
    <property type="term" value="C:cytosol"/>
    <property type="evidence" value="ECO:0007669"/>
    <property type="project" value="TreeGrafter"/>
</dbReference>
<feature type="binding site" evidence="10">
    <location>
        <position position="632"/>
    </location>
    <ligand>
        <name>substrate</name>
    </ligand>
</feature>
<dbReference type="Gene3D" id="3.30.1490.50">
    <property type="match status" value="1"/>
</dbReference>
<dbReference type="Gene3D" id="3.30.1490.80">
    <property type="match status" value="2"/>
</dbReference>
<keyword evidence="7 10" id="KW-0547">Nucleotide-binding</keyword>
<evidence type="ECO:0000256" key="6">
    <source>
        <dbReference type="ARBA" id="ARBA00022723"/>
    </source>
</evidence>
<dbReference type="Pfam" id="PF03917">
    <property type="entry name" value="GSH_synth_ATP"/>
    <property type="match status" value="2"/>
</dbReference>
<comment type="caution">
    <text evidence="14">The sequence shown here is derived from an EMBL/GenBank/DDBJ whole genome shotgun (WGS) entry which is preliminary data.</text>
</comment>
<evidence type="ECO:0000313" key="14">
    <source>
        <dbReference type="EMBL" id="KAK0527144.1"/>
    </source>
</evidence>
<evidence type="ECO:0000259" key="13">
    <source>
        <dbReference type="Pfam" id="PF03199"/>
    </source>
</evidence>
<evidence type="ECO:0000256" key="11">
    <source>
        <dbReference type="PIRSR" id="PIRSR001558-2"/>
    </source>
</evidence>
<evidence type="ECO:0000256" key="9">
    <source>
        <dbReference type="ARBA" id="ARBA00022842"/>
    </source>
</evidence>
<dbReference type="SUPFAM" id="SSF52440">
    <property type="entry name" value="PreATP-grasp domain"/>
    <property type="match status" value="1"/>
</dbReference>
<keyword evidence="9 11" id="KW-0460">Magnesium</keyword>
<reference evidence="14" key="1">
    <citation type="journal article" date="2023" name="PhytoFront">
        <title>Draft Genome Resources of Seven Strains of Tilletia horrida, Causal Agent of Kernel Smut of Rice.</title>
        <authorList>
            <person name="Khanal S."/>
            <person name="Antony Babu S."/>
            <person name="Zhou X.G."/>
        </authorList>
    </citation>
    <scope>NUCLEOTIDE SEQUENCE</scope>
    <source>
        <strain evidence="14">TX3</strain>
    </source>
</reference>
<keyword evidence="5" id="KW-0317">Glutathione biosynthesis</keyword>
<dbReference type="PANTHER" id="PTHR11130:SF0">
    <property type="entry name" value="GLUTATHIONE SYNTHETASE"/>
    <property type="match status" value="1"/>
</dbReference>
<sequence length="656" mass="69556">MSSTQAALPAWPPAFNEEQLRALASAGTDYALAHGLVYRPLGPASSALSSLAGPPTDSVIHAPFSLLPSPFPRELFERAHGPLDPSSSGGRTESASTAHSLPALYAYVYARITVDHAFLERVIGANVAKVDEFQGELWKRYLAVREELQQSHREGLAIGHRLHLGLFRSDYLLHAPDEDPDAPASAAVAAASAASAGAGQRALQLKQVEFNTISASFGSLSTRAGELHRFLHTSTGAFFGAAPGQLGDAARLPPNRALQTLAAGLAAGHRAYVDAEVTPRTQRSSAHVAPPAILFVVQPGERNAFDQRWLEYELGATHGVRVLRATFDELAGALGQGNPNSGLSFGATLEGPQRTLRVRLPGYHGSSPTSSEQAGTEISVVYFRAGYGPGDYPEGGHAWDIRLLLERSAAIKCPTIALQLAGAKKVQQVLAEPGVLESFLLQREPSSATDLSEFAELDEETASSQITYTQRDVDLLRSTFSGLWPLDSRSELGLEGLRLAQAEPERFVLKPQREGGGNNVYRQDIPPFLSKLDKGGEEGYILMELIKPPRGVGNYLMRAGAGNAEGPKLAGDVVSELGIYSTALFGQRQSGPDPSTGTSTSTSLASSSSAASRANSGGLMLLHEGYGGYLLRTKGRESDEGGVAVGYSVIDSVVLV</sequence>
<dbReference type="InterPro" id="IPR004887">
    <property type="entry name" value="GSH_synth_subst-bd"/>
</dbReference>
<feature type="compositionally biased region" description="Low complexity" evidence="12">
    <location>
        <begin position="590"/>
        <end position="609"/>
    </location>
</feature>
<dbReference type="GO" id="GO:0046872">
    <property type="term" value="F:metal ion binding"/>
    <property type="evidence" value="ECO:0007669"/>
    <property type="project" value="UniProtKB-KW"/>
</dbReference>
<feature type="binding site" evidence="10">
    <location>
        <position position="424"/>
    </location>
    <ligand>
        <name>ATP</name>
        <dbReference type="ChEBI" id="CHEBI:30616"/>
    </ligand>
</feature>
<proteinExistence type="inferred from homology"/>
<protein>
    <recommendedName>
        <fullName evidence="3">glutathione synthase</fullName>
        <ecNumber evidence="3">6.3.2.3</ecNumber>
    </recommendedName>
</protein>
<evidence type="ECO:0000256" key="5">
    <source>
        <dbReference type="ARBA" id="ARBA00022684"/>
    </source>
</evidence>
<dbReference type="EMBL" id="JAPDMQ010000322">
    <property type="protein sequence ID" value="KAK0527144.1"/>
    <property type="molecule type" value="Genomic_DNA"/>
</dbReference>
<dbReference type="Gene3D" id="3.40.50.1760">
    <property type="entry name" value="Glutathione synthase, substrate-binding domain superfamily, eukaryotic"/>
    <property type="match status" value="1"/>
</dbReference>
<dbReference type="InterPro" id="IPR014049">
    <property type="entry name" value="Glutathione_synthase_N_euk"/>
</dbReference>
<dbReference type="EC" id="6.3.2.3" evidence="3"/>
<dbReference type="InterPro" id="IPR037013">
    <property type="entry name" value="GSH-S_sub-bd_sf"/>
</dbReference>
<feature type="binding site" evidence="11">
    <location>
        <position position="514"/>
    </location>
    <ligand>
        <name>Mg(2+)</name>
        <dbReference type="ChEBI" id="CHEBI:18420"/>
    </ligand>
</feature>
<feature type="binding site" evidence="10">
    <location>
        <begin position="543"/>
        <end position="546"/>
    </location>
    <ligand>
        <name>ATP</name>
        <dbReference type="ChEBI" id="CHEBI:30616"/>
    </ligand>
</feature>
<evidence type="ECO:0000256" key="1">
    <source>
        <dbReference type="ARBA" id="ARBA00004965"/>
    </source>
</evidence>
<evidence type="ECO:0000313" key="15">
    <source>
        <dbReference type="Proteomes" id="UP001176521"/>
    </source>
</evidence>
<dbReference type="GO" id="GO:0005524">
    <property type="term" value="F:ATP binding"/>
    <property type="evidence" value="ECO:0007669"/>
    <property type="project" value="UniProtKB-KW"/>
</dbReference>
<dbReference type="GO" id="GO:0043295">
    <property type="term" value="F:glutathione binding"/>
    <property type="evidence" value="ECO:0007669"/>
    <property type="project" value="TreeGrafter"/>
</dbReference>
<dbReference type="PANTHER" id="PTHR11130">
    <property type="entry name" value="GLUTATHIONE SYNTHETASE"/>
    <property type="match status" value="1"/>
</dbReference>
<accession>A0AAN6G8R6</accession>
<feature type="binding site" evidence="10">
    <location>
        <position position="640"/>
    </location>
    <ligand>
        <name>ATP</name>
        <dbReference type="ChEBI" id="CHEBI:30616"/>
    </ligand>
</feature>
<dbReference type="AlphaFoldDB" id="A0AAN6G8R6"/>
<feature type="binding site" evidence="10">
    <location>
        <position position="634"/>
    </location>
    <ligand>
        <name>ATP</name>
        <dbReference type="ChEBI" id="CHEBI:30616"/>
    </ligand>
</feature>
<name>A0AAN6G8R6_9BASI</name>
<keyword evidence="15" id="KW-1185">Reference proteome</keyword>
<evidence type="ECO:0000256" key="8">
    <source>
        <dbReference type="ARBA" id="ARBA00022840"/>
    </source>
</evidence>
<keyword evidence="6 11" id="KW-0479">Metal-binding</keyword>
<dbReference type="PIRSF" id="PIRSF001558">
    <property type="entry name" value="GSHase"/>
    <property type="match status" value="1"/>
</dbReference>
<dbReference type="Pfam" id="PF03199">
    <property type="entry name" value="GSH_synthase"/>
    <property type="match status" value="1"/>
</dbReference>
<dbReference type="Proteomes" id="UP001176521">
    <property type="component" value="Unassembled WGS sequence"/>
</dbReference>
<feature type="region of interest" description="Disordered" evidence="12">
    <location>
        <begin position="585"/>
        <end position="609"/>
    </location>
</feature>